<dbReference type="InterPro" id="IPR002828">
    <property type="entry name" value="SurE-like_Pase/nucleotidase"/>
</dbReference>
<dbReference type="GO" id="GO:0008253">
    <property type="term" value="F:5'-nucleotidase activity"/>
    <property type="evidence" value="ECO:0007669"/>
    <property type="project" value="UniProtKB-UniRule"/>
</dbReference>
<organism evidence="11 12">
    <name type="scientific">Methylomusa anaerophila</name>
    <dbReference type="NCBI Taxonomy" id="1930071"/>
    <lineage>
        <taxon>Bacteria</taxon>
        <taxon>Bacillati</taxon>
        <taxon>Bacillota</taxon>
        <taxon>Negativicutes</taxon>
        <taxon>Selenomonadales</taxon>
        <taxon>Sporomusaceae</taxon>
        <taxon>Methylomusa</taxon>
    </lineage>
</organism>
<sequence>MHILLTNDDGINAPGIQTLWQELSKIANITVVAPDSERSASSQAITVHHPIRVDRHCVEEPPICAWQVGGTPTDCVKIALDALLTEPPDVVVSGINQGSNLGTDVLYSGTVSAAIEGALHGIPAVAVSLDSWHPFDFGPAAKITSKIVLSLIEKKLPPNTLLNVNIPALPESQLGQISITKLGSRNYENTFERREDPRGRIYYWMGGRIVDSDNDPDTDIIAIKQGKISVTPIHFDLTNYRIMNLLATWEM</sequence>
<comment type="subcellular location">
    <subcellularLocation>
        <location evidence="3 9">Cytoplasm</location>
    </subcellularLocation>
</comment>
<dbReference type="PANTHER" id="PTHR30457:SF12">
    <property type="entry name" value="5'_3'-NUCLEOTIDASE SURE"/>
    <property type="match status" value="1"/>
</dbReference>
<dbReference type="FunFam" id="3.40.1210.10:FF:000001">
    <property type="entry name" value="5'/3'-nucleotidase SurE"/>
    <property type="match status" value="1"/>
</dbReference>
<evidence type="ECO:0000256" key="2">
    <source>
        <dbReference type="ARBA" id="ARBA00001946"/>
    </source>
</evidence>
<evidence type="ECO:0000256" key="5">
    <source>
        <dbReference type="ARBA" id="ARBA00022490"/>
    </source>
</evidence>
<comment type="function">
    <text evidence="9">Nucleotidase that shows phosphatase activity on nucleoside 5'-monophosphates.</text>
</comment>
<evidence type="ECO:0000256" key="7">
    <source>
        <dbReference type="ARBA" id="ARBA00022741"/>
    </source>
</evidence>
<gene>
    <name evidence="9 11" type="primary">surE</name>
    <name evidence="11" type="ORF">MAMMFC1_03773</name>
</gene>
<dbReference type="RefSeq" id="WP_126309943.1">
    <property type="nucleotide sequence ID" value="NZ_DAINIT010000001.1"/>
</dbReference>
<evidence type="ECO:0000256" key="4">
    <source>
        <dbReference type="ARBA" id="ARBA00011062"/>
    </source>
</evidence>
<dbReference type="GO" id="GO:0046872">
    <property type="term" value="F:metal ion binding"/>
    <property type="evidence" value="ECO:0007669"/>
    <property type="project" value="UniProtKB-UniRule"/>
</dbReference>
<dbReference type="AlphaFoldDB" id="A0A348APR6"/>
<comment type="cofactor">
    <cofactor evidence="9">
        <name>a divalent metal cation</name>
        <dbReference type="ChEBI" id="CHEBI:60240"/>
    </cofactor>
    <text evidence="9">Binds 1 divalent metal cation per subunit.</text>
</comment>
<name>A0A348APR6_9FIRM</name>
<dbReference type="InterPro" id="IPR036523">
    <property type="entry name" value="SurE-like_sf"/>
</dbReference>
<evidence type="ECO:0000256" key="6">
    <source>
        <dbReference type="ARBA" id="ARBA00022723"/>
    </source>
</evidence>
<evidence type="ECO:0000256" key="9">
    <source>
        <dbReference type="HAMAP-Rule" id="MF_00060"/>
    </source>
</evidence>
<comment type="similarity">
    <text evidence="4 9">Belongs to the SurE nucleotidase family.</text>
</comment>
<dbReference type="NCBIfam" id="NF001492">
    <property type="entry name" value="PRK00346.2-2"/>
    <property type="match status" value="1"/>
</dbReference>
<dbReference type="Pfam" id="PF01975">
    <property type="entry name" value="SurE"/>
    <property type="match status" value="1"/>
</dbReference>
<protein>
    <recommendedName>
        <fullName evidence="9">5'-nucleotidase SurE</fullName>
        <ecNumber evidence="9">3.1.3.5</ecNumber>
    </recommendedName>
    <alternativeName>
        <fullName evidence="9">Nucleoside 5'-monophosphate phosphohydrolase</fullName>
    </alternativeName>
</protein>
<dbReference type="EMBL" id="AP018449">
    <property type="protein sequence ID" value="BBB93064.1"/>
    <property type="molecule type" value="Genomic_DNA"/>
</dbReference>
<comment type="catalytic activity">
    <reaction evidence="1 9">
        <text>a ribonucleoside 5'-phosphate + H2O = a ribonucleoside + phosphate</text>
        <dbReference type="Rhea" id="RHEA:12484"/>
        <dbReference type="ChEBI" id="CHEBI:15377"/>
        <dbReference type="ChEBI" id="CHEBI:18254"/>
        <dbReference type="ChEBI" id="CHEBI:43474"/>
        <dbReference type="ChEBI" id="CHEBI:58043"/>
        <dbReference type="EC" id="3.1.3.5"/>
    </reaction>
</comment>
<evidence type="ECO:0000256" key="8">
    <source>
        <dbReference type="ARBA" id="ARBA00022801"/>
    </source>
</evidence>
<evidence type="ECO:0000256" key="3">
    <source>
        <dbReference type="ARBA" id="ARBA00004496"/>
    </source>
</evidence>
<reference evidence="11 12" key="1">
    <citation type="journal article" date="2018" name="Int. J. Syst. Evol. Microbiol.">
        <title>Methylomusa anaerophila gen. nov., sp. nov., an anaerobic methanol-utilizing bacterium isolated from a microbial fuel cell.</title>
        <authorList>
            <person name="Amano N."/>
            <person name="Yamamuro A."/>
            <person name="Miyahara M."/>
            <person name="Kouzuma A."/>
            <person name="Abe T."/>
            <person name="Watanabe K."/>
        </authorList>
    </citation>
    <scope>NUCLEOTIDE SEQUENCE [LARGE SCALE GENOMIC DNA]</scope>
    <source>
        <strain evidence="11 12">MMFC1</strain>
    </source>
</reference>
<evidence type="ECO:0000259" key="10">
    <source>
        <dbReference type="Pfam" id="PF01975"/>
    </source>
</evidence>
<evidence type="ECO:0000313" key="12">
    <source>
        <dbReference type="Proteomes" id="UP000276437"/>
    </source>
</evidence>
<dbReference type="GO" id="GO:0005737">
    <property type="term" value="C:cytoplasm"/>
    <property type="evidence" value="ECO:0007669"/>
    <property type="project" value="UniProtKB-SubCell"/>
</dbReference>
<feature type="binding site" evidence="9">
    <location>
        <position position="9"/>
    </location>
    <ligand>
        <name>a divalent metal cation</name>
        <dbReference type="ChEBI" id="CHEBI:60240"/>
    </ligand>
</feature>
<evidence type="ECO:0000313" key="11">
    <source>
        <dbReference type="EMBL" id="BBB93064.1"/>
    </source>
</evidence>
<keyword evidence="6 9" id="KW-0479">Metal-binding</keyword>
<feature type="binding site" evidence="9">
    <location>
        <position position="96"/>
    </location>
    <ligand>
        <name>a divalent metal cation</name>
        <dbReference type="ChEBI" id="CHEBI:60240"/>
    </ligand>
</feature>
<keyword evidence="5 9" id="KW-0963">Cytoplasm</keyword>
<feature type="binding site" evidence="9">
    <location>
        <position position="8"/>
    </location>
    <ligand>
        <name>a divalent metal cation</name>
        <dbReference type="ChEBI" id="CHEBI:60240"/>
    </ligand>
</feature>
<dbReference type="SUPFAM" id="SSF64167">
    <property type="entry name" value="SurE-like"/>
    <property type="match status" value="1"/>
</dbReference>
<accession>A0A348APR6</accession>
<dbReference type="InterPro" id="IPR030048">
    <property type="entry name" value="SurE"/>
</dbReference>
<comment type="cofactor">
    <cofactor evidence="2">
        <name>Mg(2+)</name>
        <dbReference type="ChEBI" id="CHEBI:18420"/>
    </cofactor>
</comment>
<keyword evidence="7 9" id="KW-0547">Nucleotide-binding</keyword>
<dbReference type="Proteomes" id="UP000276437">
    <property type="component" value="Chromosome"/>
</dbReference>
<dbReference type="NCBIfam" id="TIGR00087">
    <property type="entry name" value="surE"/>
    <property type="match status" value="1"/>
</dbReference>
<dbReference type="OrthoDB" id="9780815at2"/>
<dbReference type="PANTHER" id="PTHR30457">
    <property type="entry name" value="5'-NUCLEOTIDASE SURE"/>
    <property type="match status" value="1"/>
</dbReference>
<feature type="binding site" evidence="9">
    <location>
        <position position="39"/>
    </location>
    <ligand>
        <name>a divalent metal cation</name>
        <dbReference type="ChEBI" id="CHEBI:60240"/>
    </ligand>
</feature>
<proteinExistence type="inferred from homology"/>
<keyword evidence="8 9" id="KW-0378">Hydrolase</keyword>
<dbReference type="Gene3D" id="3.40.1210.10">
    <property type="entry name" value="Survival protein SurE-like phosphatase/nucleotidase"/>
    <property type="match status" value="1"/>
</dbReference>
<dbReference type="EC" id="3.1.3.5" evidence="9"/>
<dbReference type="HAMAP" id="MF_00060">
    <property type="entry name" value="SurE"/>
    <property type="match status" value="1"/>
</dbReference>
<dbReference type="NCBIfam" id="NF001490">
    <property type="entry name" value="PRK00346.1-4"/>
    <property type="match status" value="1"/>
</dbReference>
<evidence type="ECO:0000256" key="1">
    <source>
        <dbReference type="ARBA" id="ARBA00000815"/>
    </source>
</evidence>
<feature type="domain" description="Survival protein SurE-like phosphatase/nucleotidase" evidence="10">
    <location>
        <begin position="3"/>
        <end position="188"/>
    </location>
</feature>
<dbReference type="GO" id="GO:0004309">
    <property type="term" value="F:exopolyphosphatase activity"/>
    <property type="evidence" value="ECO:0007669"/>
    <property type="project" value="TreeGrafter"/>
</dbReference>
<keyword evidence="12" id="KW-1185">Reference proteome</keyword>
<dbReference type="GO" id="GO:0000166">
    <property type="term" value="F:nucleotide binding"/>
    <property type="evidence" value="ECO:0007669"/>
    <property type="project" value="UniProtKB-KW"/>
</dbReference>
<dbReference type="GO" id="GO:0008254">
    <property type="term" value="F:3'-nucleotidase activity"/>
    <property type="evidence" value="ECO:0007669"/>
    <property type="project" value="TreeGrafter"/>
</dbReference>
<dbReference type="KEGG" id="mana:MAMMFC1_03773"/>